<keyword evidence="1" id="KW-1133">Transmembrane helix</keyword>
<feature type="transmembrane region" description="Helical" evidence="1">
    <location>
        <begin position="129"/>
        <end position="149"/>
    </location>
</feature>
<sequence length="280" mass="31478">MNAVVRYIAERYAFRITLPLAGVLVLGLMEVSEQGMLLSVLHAFVITWLSLFALRATDDLHAITEDRMSRPQRGLSSGVISPQAVQRSVWYALAVIVIVSLYTLPLFGMVIACMMYYAIWFRVQEQMPYVLRPFGSNVVFVFLPVYISWLYTDTFSLSSVAAGGWIYGAAIAHEYAHNIGQRRPEPLPSYEKLMGTAKTTGMASLLFLMSCLSGMSYGYVSEDSSILLLILILHYLINQALLLTMLRHPSTTRVRLFYVLGYTFFLLPLLARAVTMLVMS</sequence>
<dbReference type="EMBL" id="JBHUMM010000025">
    <property type="protein sequence ID" value="MFD2672141.1"/>
    <property type="molecule type" value="Genomic_DNA"/>
</dbReference>
<comment type="caution">
    <text evidence="2">The sequence shown here is derived from an EMBL/GenBank/DDBJ whole genome shotgun (WGS) entry which is preliminary data.</text>
</comment>
<organism evidence="2 3">
    <name type="scientific">Marinicrinis sediminis</name>
    <dbReference type="NCBI Taxonomy" id="1652465"/>
    <lineage>
        <taxon>Bacteria</taxon>
        <taxon>Bacillati</taxon>
        <taxon>Bacillota</taxon>
        <taxon>Bacilli</taxon>
        <taxon>Bacillales</taxon>
        <taxon>Paenibacillaceae</taxon>
    </lineage>
</organism>
<evidence type="ECO:0000256" key="1">
    <source>
        <dbReference type="SAM" id="Phobius"/>
    </source>
</evidence>
<dbReference type="Proteomes" id="UP001597497">
    <property type="component" value="Unassembled WGS sequence"/>
</dbReference>
<evidence type="ECO:0000313" key="2">
    <source>
        <dbReference type="EMBL" id="MFD2672141.1"/>
    </source>
</evidence>
<keyword evidence="1" id="KW-0472">Membrane</keyword>
<feature type="transmembrane region" description="Helical" evidence="1">
    <location>
        <begin position="89"/>
        <end position="117"/>
    </location>
</feature>
<feature type="transmembrane region" description="Helical" evidence="1">
    <location>
        <begin position="197"/>
        <end position="220"/>
    </location>
</feature>
<dbReference type="RefSeq" id="WP_379929659.1">
    <property type="nucleotide sequence ID" value="NZ_JBHUMM010000025.1"/>
</dbReference>
<accession>A0ABW5RBQ7</accession>
<feature type="transmembrane region" description="Helical" evidence="1">
    <location>
        <begin position="12"/>
        <end position="29"/>
    </location>
</feature>
<gene>
    <name evidence="2" type="ORF">ACFSUC_11065</name>
</gene>
<name>A0ABW5RBQ7_9BACL</name>
<keyword evidence="1" id="KW-0812">Transmembrane</keyword>
<proteinExistence type="predicted"/>
<feature type="transmembrane region" description="Helical" evidence="1">
    <location>
        <begin position="36"/>
        <end position="54"/>
    </location>
</feature>
<feature type="transmembrane region" description="Helical" evidence="1">
    <location>
        <begin position="226"/>
        <end position="244"/>
    </location>
</feature>
<reference evidence="3" key="1">
    <citation type="journal article" date="2019" name="Int. J. Syst. Evol. Microbiol.">
        <title>The Global Catalogue of Microorganisms (GCM) 10K type strain sequencing project: providing services to taxonomists for standard genome sequencing and annotation.</title>
        <authorList>
            <consortium name="The Broad Institute Genomics Platform"/>
            <consortium name="The Broad Institute Genome Sequencing Center for Infectious Disease"/>
            <person name="Wu L."/>
            <person name="Ma J."/>
        </authorList>
    </citation>
    <scope>NUCLEOTIDE SEQUENCE [LARGE SCALE GENOMIC DNA]</scope>
    <source>
        <strain evidence="3">KCTC 33676</strain>
    </source>
</reference>
<protein>
    <recommendedName>
        <fullName evidence="4">Ubiquinone biosynthesis protein UbiA</fullName>
    </recommendedName>
</protein>
<evidence type="ECO:0008006" key="4">
    <source>
        <dbReference type="Google" id="ProtNLM"/>
    </source>
</evidence>
<evidence type="ECO:0000313" key="3">
    <source>
        <dbReference type="Proteomes" id="UP001597497"/>
    </source>
</evidence>
<keyword evidence="3" id="KW-1185">Reference proteome</keyword>
<feature type="transmembrane region" description="Helical" evidence="1">
    <location>
        <begin position="256"/>
        <end position="279"/>
    </location>
</feature>